<dbReference type="PROSITE" id="PS50110">
    <property type="entry name" value="RESPONSE_REGULATORY"/>
    <property type="match status" value="1"/>
</dbReference>
<evidence type="ECO:0000256" key="1">
    <source>
        <dbReference type="PROSITE-ProRule" id="PRU00169"/>
    </source>
</evidence>
<evidence type="ECO:0000313" key="4">
    <source>
        <dbReference type="Proteomes" id="UP000187735"/>
    </source>
</evidence>
<feature type="modified residue" description="4-aspartylphosphate" evidence="1">
    <location>
        <position position="53"/>
    </location>
</feature>
<dbReference type="EMBL" id="CP017641">
    <property type="protein sequence ID" value="APZ91559.1"/>
    <property type="molecule type" value="Genomic_DNA"/>
</dbReference>
<dbReference type="KEGG" id="fmr:Fuma_01148"/>
<dbReference type="AlphaFoldDB" id="A0A1P8WBW3"/>
<gene>
    <name evidence="3" type="ORF">Fuma_01148</name>
</gene>
<accession>A0A1P8WBW3</accession>
<sequence length="66" mass="7511">MKVLIVEDADRKLEQLKDYVESIWPEVRIDECKSYASGLEAAIENRYELILLDMSLPNLCPSGKPA</sequence>
<proteinExistence type="predicted"/>
<name>A0A1P8WBW3_9PLAN</name>
<dbReference type="STRING" id="1891926.Fuma_01148"/>
<dbReference type="OrthoDB" id="2990361at2"/>
<dbReference type="InterPro" id="IPR011006">
    <property type="entry name" value="CheY-like_superfamily"/>
</dbReference>
<organism evidence="3 4">
    <name type="scientific">Fuerstiella marisgermanici</name>
    <dbReference type="NCBI Taxonomy" id="1891926"/>
    <lineage>
        <taxon>Bacteria</taxon>
        <taxon>Pseudomonadati</taxon>
        <taxon>Planctomycetota</taxon>
        <taxon>Planctomycetia</taxon>
        <taxon>Planctomycetales</taxon>
        <taxon>Planctomycetaceae</taxon>
        <taxon>Fuerstiella</taxon>
    </lineage>
</organism>
<dbReference type="SUPFAM" id="SSF52172">
    <property type="entry name" value="CheY-like"/>
    <property type="match status" value="1"/>
</dbReference>
<feature type="domain" description="Response regulatory" evidence="2">
    <location>
        <begin position="2"/>
        <end position="66"/>
    </location>
</feature>
<reference evidence="3 4" key="1">
    <citation type="journal article" date="2016" name="Front. Microbiol.">
        <title>Fuerstia marisgermanicae gen. nov., sp. nov., an Unusual Member of the Phylum Planctomycetes from the German Wadden Sea.</title>
        <authorList>
            <person name="Kohn T."/>
            <person name="Heuer A."/>
            <person name="Jogler M."/>
            <person name="Vollmers J."/>
            <person name="Boedeker C."/>
            <person name="Bunk B."/>
            <person name="Rast P."/>
            <person name="Borchert D."/>
            <person name="Glockner I."/>
            <person name="Freese H.M."/>
            <person name="Klenk H.P."/>
            <person name="Overmann J."/>
            <person name="Kaster A.K."/>
            <person name="Rohde M."/>
            <person name="Wiegand S."/>
            <person name="Jogler C."/>
        </authorList>
    </citation>
    <scope>NUCLEOTIDE SEQUENCE [LARGE SCALE GENOMIC DNA]</scope>
    <source>
        <strain evidence="3 4">NH11</strain>
    </source>
</reference>
<dbReference type="Gene3D" id="3.40.50.2300">
    <property type="match status" value="1"/>
</dbReference>
<dbReference type="InterPro" id="IPR001789">
    <property type="entry name" value="Sig_transdc_resp-reg_receiver"/>
</dbReference>
<dbReference type="Proteomes" id="UP000187735">
    <property type="component" value="Chromosome"/>
</dbReference>
<dbReference type="RefSeq" id="WP_077023297.1">
    <property type="nucleotide sequence ID" value="NZ_CP017641.1"/>
</dbReference>
<protein>
    <recommendedName>
        <fullName evidence="2">Response regulatory domain-containing protein</fullName>
    </recommendedName>
</protein>
<evidence type="ECO:0000313" key="3">
    <source>
        <dbReference type="EMBL" id="APZ91559.1"/>
    </source>
</evidence>
<dbReference type="GO" id="GO:0000160">
    <property type="term" value="P:phosphorelay signal transduction system"/>
    <property type="evidence" value="ECO:0007669"/>
    <property type="project" value="InterPro"/>
</dbReference>
<keyword evidence="4" id="KW-1185">Reference proteome</keyword>
<keyword evidence="1" id="KW-0597">Phosphoprotein</keyword>
<evidence type="ECO:0000259" key="2">
    <source>
        <dbReference type="PROSITE" id="PS50110"/>
    </source>
</evidence>